<dbReference type="FunFam" id="3.40.190.10:FF:000005">
    <property type="entry name" value="Porphobilinogen deaminase"/>
    <property type="match status" value="1"/>
</dbReference>
<dbReference type="PRINTS" id="PR00151">
    <property type="entry name" value="PORPHBDMNASE"/>
</dbReference>
<dbReference type="SUPFAM" id="SSF53850">
    <property type="entry name" value="Periplasmic binding protein-like II"/>
    <property type="match status" value="1"/>
</dbReference>
<dbReference type="eggNOG" id="COG0181">
    <property type="taxonomic scope" value="Bacteria"/>
</dbReference>
<comment type="function">
    <text evidence="1 7">Tetrapolymerization of the monopyrrole PBG into the hydroxymethylbilane pre-uroporphyrinogen in several discrete steps.</text>
</comment>
<sequence length="309" mass="33069">MKKIVVGSRGSKLAVTQTNWLIERLAAAHPDIAFELKIITTKGDRNQHQALDAIGDKGLFTAELEAELLSGEIQMAVHSMKDMPSALPEGLCLTVPPMREDPADVLVTPHGAASLDDLPEGAVIGSGSKRRVFQLKALRPDLQTVGIRGNIDTRIRKLFDEHLDGIVLAAAGMRRLNVYDAADYHLVPLLPPAFVPAPAQGILAVEIREDNAEVKALMAAISDETARVQMAAERSFLTALDGDCHLPIGAYCEAAGDAITLYGLYGDEAGTRLVKGSAAGRAADAERLGAQLAEQLRKALEQPESEVEK</sequence>
<comment type="similarity">
    <text evidence="2 7">Belongs to the HMBS family.</text>
</comment>
<name>E6MI69_9FIRM</name>
<evidence type="ECO:0000256" key="2">
    <source>
        <dbReference type="ARBA" id="ARBA00005638"/>
    </source>
</evidence>
<dbReference type="HOGENOM" id="CLU_019704_0_2_9"/>
<evidence type="ECO:0000256" key="4">
    <source>
        <dbReference type="ARBA" id="ARBA00022679"/>
    </source>
</evidence>
<dbReference type="AlphaFoldDB" id="E6MI69"/>
<evidence type="ECO:0000313" key="11">
    <source>
        <dbReference type="Proteomes" id="UP000004754"/>
    </source>
</evidence>
<dbReference type="OrthoDB" id="9810298at2"/>
<reference evidence="10 11" key="1">
    <citation type="submission" date="2010-12" db="EMBL/GenBank/DDBJ databases">
        <authorList>
            <person name="Muzny D."/>
            <person name="Qin X."/>
            <person name="Deng J."/>
            <person name="Jiang H."/>
            <person name="Liu Y."/>
            <person name="Qu J."/>
            <person name="Song X.-Z."/>
            <person name="Zhang L."/>
            <person name="Thornton R."/>
            <person name="Coyle M."/>
            <person name="Francisco L."/>
            <person name="Jackson L."/>
            <person name="Javaid M."/>
            <person name="Korchina V."/>
            <person name="Kovar C."/>
            <person name="Mata R."/>
            <person name="Mathew T."/>
            <person name="Ngo R."/>
            <person name="Nguyen L."/>
            <person name="Nguyen N."/>
            <person name="Okwuonu G."/>
            <person name="Ongeri F."/>
            <person name="Pham C."/>
            <person name="Simmons D."/>
            <person name="Wilczek-Boney K."/>
            <person name="Hale W."/>
            <person name="Jakkamsetti A."/>
            <person name="Pham P."/>
            <person name="Ruth R."/>
            <person name="San Lucas F."/>
            <person name="Warren J."/>
            <person name="Zhang J."/>
            <person name="Zhao Z."/>
            <person name="Zhou C."/>
            <person name="Zhu D."/>
            <person name="Lee S."/>
            <person name="Bess C."/>
            <person name="Blankenburg K."/>
            <person name="Forbes L."/>
            <person name="Fu Q."/>
            <person name="Gubbala S."/>
            <person name="Hirani K."/>
            <person name="Jayaseelan J.C."/>
            <person name="Lara F."/>
            <person name="Munidasa M."/>
            <person name="Palculict T."/>
            <person name="Patil S."/>
            <person name="Pu L.-L."/>
            <person name="Saada N."/>
            <person name="Tang L."/>
            <person name="Weissenberger G."/>
            <person name="Zhu Y."/>
            <person name="Hemphill L."/>
            <person name="Shang Y."/>
            <person name="Youmans B."/>
            <person name="Ayvaz T."/>
            <person name="Ross M."/>
            <person name="Santibanez J."/>
            <person name="Aqrawi P."/>
            <person name="Gross S."/>
            <person name="Joshi V."/>
            <person name="Fowler G."/>
            <person name="Nazareth L."/>
            <person name="Reid J."/>
            <person name="Worley K."/>
            <person name="Petrosino J."/>
            <person name="Highlander S."/>
            <person name="Gibbs R."/>
        </authorList>
    </citation>
    <scope>NUCLEOTIDE SEQUENCE [LARGE SCALE GENOMIC DNA]</scope>
    <source>
        <strain evidence="10 11">ATCC 23263</strain>
    </source>
</reference>
<gene>
    <name evidence="7 10" type="primary">hemC</name>
    <name evidence="10" type="ORF">HMP0721_1602</name>
</gene>
<dbReference type="InterPro" id="IPR000860">
    <property type="entry name" value="HemC"/>
</dbReference>
<dbReference type="GO" id="GO:0005737">
    <property type="term" value="C:cytoplasm"/>
    <property type="evidence" value="ECO:0007669"/>
    <property type="project" value="UniProtKB-UniRule"/>
</dbReference>
<dbReference type="HAMAP" id="MF_00260">
    <property type="entry name" value="Porphobil_deam"/>
    <property type="match status" value="1"/>
</dbReference>
<evidence type="ECO:0000256" key="3">
    <source>
        <dbReference type="ARBA" id="ARBA00011245"/>
    </source>
</evidence>
<organism evidence="10 11">
    <name type="scientific">Pseudoramibacter alactolyticus ATCC 23263</name>
    <dbReference type="NCBI Taxonomy" id="887929"/>
    <lineage>
        <taxon>Bacteria</taxon>
        <taxon>Bacillati</taxon>
        <taxon>Bacillota</taxon>
        <taxon>Clostridia</taxon>
        <taxon>Eubacteriales</taxon>
        <taxon>Eubacteriaceae</taxon>
        <taxon>Pseudoramibacter</taxon>
    </lineage>
</organism>
<dbReference type="Proteomes" id="UP000004754">
    <property type="component" value="Unassembled WGS sequence"/>
</dbReference>
<proteinExistence type="inferred from homology"/>
<dbReference type="Pfam" id="PF01379">
    <property type="entry name" value="Porphobil_deam"/>
    <property type="match status" value="1"/>
</dbReference>
<dbReference type="PANTHER" id="PTHR11557">
    <property type="entry name" value="PORPHOBILINOGEN DEAMINASE"/>
    <property type="match status" value="1"/>
</dbReference>
<dbReference type="PANTHER" id="PTHR11557:SF0">
    <property type="entry name" value="PORPHOBILINOGEN DEAMINASE"/>
    <property type="match status" value="1"/>
</dbReference>
<accession>E6MI69</accession>
<dbReference type="GO" id="GO:0004418">
    <property type="term" value="F:hydroxymethylbilane synthase activity"/>
    <property type="evidence" value="ECO:0007669"/>
    <property type="project" value="UniProtKB-UniRule"/>
</dbReference>
<dbReference type="Gene3D" id="3.40.190.10">
    <property type="entry name" value="Periplasmic binding protein-like II"/>
    <property type="match status" value="2"/>
</dbReference>
<dbReference type="EMBL" id="AEQN01000022">
    <property type="protein sequence ID" value="EFV01221.1"/>
    <property type="molecule type" value="Genomic_DNA"/>
</dbReference>
<comment type="miscellaneous">
    <text evidence="7">The porphobilinogen subunits are added to the dipyrromethane group.</text>
</comment>
<dbReference type="NCBIfam" id="TIGR00212">
    <property type="entry name" value="hemC"/>
    <property type="match status" value="1"/>
</dbReference>
<evidence type="ECO:0000256" key="7">
    <source>
        <dbReference type="HAMAP-Rule" id="MF_00260"/>
    </source>
</evidence>
<keyword evidence="4 7" id="KW-0808">Transferase</keyword>
<dbReference type="Gene3D" id="3.30.160.40">
    <property type="entry name" value="Porphobilinogen deaminase, C-terminal domain"/>
    <property type="match status" value="1"/>
</dbReference>
<dbReference type="STRING" id="887929.HMP0721_1602"/>
<dbReference type="InterPro" id="IPR022417">
    <property type="entry name" value="Porphobilin_deaminase_N"/>
</dbReference>
<comment type="subunit">
    <text evidence="3 7">Monomer.</text>
</comment>
<feature type="domain" description="Porphobilinogen deaminase C-terminal" evidence="9">
    <location>
        <begin position="230"/>
        <end position="297"/>
    </location>
</feature>
<evidence type="ECO:0000256" key="5">
    <source>
        <dbReference type="ARBA" id="ARBA00023244"/>
    </source>
</evidence>
<evidence type="ECO:0000259" key="9">
    <source>
        <dbReference type="Pfam" id="PF03900"/>
    </source>
</evidence>
<dbReference type="SUPFAM" id="SSF54782">
    <property type="entry name" value="Porphobilinogen deaminase (hydroxymethylbilane synthase), C-terminal domain"/>
    <property type="match status" value="1"/>
</dbReference>
<keyword evidence="5 7" id="KW-0627">Porphyrin biosynthesis</keyword>
<feature type="modified residue" description="S-(dipyrrolylmethanemethyl)cysteine" evidence="7">
    <location>
        <position position="244"/>
    </location>
</feature>
<protein>
    <recommendedName>
        <fullName evidence="7">Porphobilinogen deaminase</fullName>
        <shortName evidence="7">PBG</shortName>
        <ecNumber evidence="7">2.5.1.61</ecNumber>
    </recommendedName>
    <alternativeName>
        <fullName evidence="7">Hydroxymethylbilane synthase</fullName>
        <shortName evidence="7">HMBS</shortName>
    </alternativeName>
    <alternativeName>
        <fullName evidence="7">Pre-uroporphyrinogen synthase</fullName>
    </alternativeName>
</protein>
<comment type="catalytic activity">
    <reaction evidence="6 7">
        <text>4 porphobilinogen + H2O = hydroxymethylbilane + 4 NH4(+)</text>
        <dbReference type="Rhea" id="RHEA:13185"/>
        <dbReference type="ChEBI" id="CHEBI:15377"/>
        <dbReference type="ChEBI" id="CHEBI:28938"/>
        <dbReference type="ChEBI" id="CHEBI:57845"/>
        <dbReference type="ChEBI" id="CHEBI:58126"/>
        <dbReference type="EC" id="2.5.1.61"/>
    </reaction>
</comment>
<dbReference type="GO" id="GO:0006782">
    <property type="term" value="P:protoporphyrinogen IX biosynthetic process"/>
    <property type="evidence" value="ECO:0007669"/>
    <property type="project" value="UniProtKB-UniRule"/>
</dbReference>
<dbReference type="InterPro" id="IPR036803">
    <property type="entry name" value="Porphobilinogen_deaminase_C_sf"/>
</dbReference>
<comment type="caution">
    <text evidence="10">The sequence shown here is derived from an EMBL/GenBank/DDBJ whole genome shotgun (WGS) entry which is preliminary data.</text>
</comment>
<dbReference type="Pfam" id="PF03900">
    <property type="entry name" value="Porphobil_deamC"/>
    <property type="match status" value="1"/>
</dbReference>
<comment type="cofactor">
    <cofactor evidence="7">
        <name>dipyrromethane</name>
        <dbReference type="ChEBI" id="CHEBI:60342"/>
    </cofactor>
    <text evidence="7">Binds 1 dipyrromethane group covalently.</text>
</comment>
<feature type="domain" description="Porphobilinogen deaminase N-terminal" evidence="8">
    <location>
        <begin position="4"/>
        <end position="215"/>
    </location>
</feature>
<dbReference type="RefSeq" id="WP_006599024.1">
    <property type="nucleotide sequence ID" value="NZ_GL622359.1"/>
</dbReference>
<dbReference type="InterPro" id="IPR022418">
    <property type="entry name" value="Porphobilinogen_deaminase_C"/>
</dbReference>
<dbReference type="EC" id="2.5.1.61" evidence="7"/>
<evidence type="ECO:0000259" key="8">
    <source>
        <dbReference type="Pfam" id="PF01379"/>
    </source>
</evidence>
<keyword evidence="11" id="KW-1185">Reference proteome</keyword>
<dbReference type="PIRSF" id="PIRSF001438">
    <property type="entry name" value="4pyrrol_synth_OHMeBilane_synth"/>
    <property type="match status" value="1"/>
</dbReference>
<evidence type="ECO:0000256" key="6">
    <source>
        <dbReference type="ARBA" id="ARBA00048169"/>
    </source>
</evidence>
<evidence type="ECO:0000256" key="1">
    <source>
        <dbReference type="ARBA" id="ARBA00002869"/>
    </source>
</evidence>
<evidence type="ECO:0000313" key="10">
    <source>
        <dbReference type="EMBL" id="EFV01221.1"/>
    </source>
</evidence>